<dbReference type="AlphaFoldDB" id="M2QH63"/>
<organism evidence="1 2">
    <name type="scientific">Ceriporiopsis subvermispora (strain B)</name>
    <name type="common">White-rot fungus</name>
    <name type="synonym">Gelatoporia subvermispora</name>
    <dbReference type="NCBI Taxonomy" id="914234"/>
    <lineage>
        <taxon>Eukaryota</taxon>
        <taxon>Fungi</taxon>
        <taxon>Dikarya</taxon>
        <taxon>Basidiomycota</taxon>
        <taxon>Agaricomycotina</taxon>
        <taxon>Agaricomycetes</taxon>
        <taxon>Polyporales</taxon>
        <taxon>Gelatoporiaceae</taxon>
        <taxon>Gelatoporia</taxon>
    </lineage>
</organism>
<proteinExistence type="predicted"/>
<evidence type="ECO:0000313" key="2">
    <source>
        <dbReference type="Proteomes" id="UP000016930"/>
    </source>
</evidence>
<dbReference type="Proteomes" id="UP000016930">
    <property type="component" value="Unassembled WGS sequence"/>
</dbReference>
<protein>
    <submittedName>
        <fullName evidence="1">Uncharacterized protein</fullName>
    </submittedName>
</protein>
<name>M2QH63_CERS8</name>
<accession>M2QH63</accession>
<sequence length="106" mass="12010">MSAGDSTDLMKLKPAGSPLITLRGLRHQFCAKCGVAAYYARAGLRRRFGGCGMERTWTCEEWSTARRVRLGRALKEREERGHIQLSAISNAVDQRSCRSQYWSSER</sequence>
<evidence type="ECO:0000313" key="1">
    <source>
        <dbReference type="EMBL" id="EMD36373.1"/>
    </source>
</evidence>
<dbReference type="HOGENOM" id="CLU_2222957_0_0_1"/>
<gene>
    <name evidence="1" type="ORF">CERSUDRAFT_84496</name>
</gene>
<keyword evidence="2" id="KW-1185">Reference proteome</keyword>
<dbReference type="EMBL" id="KB445798">
    <property type="protein sequence ID" value="EMD36373.1"/>
    <property type="molecule type" value="Genomic_DNA"/>
</dbReference>
<reference evidence="1 2" key="1">
    <citation type="journal article" date="2012" name="Proc. Natl. Acad. Sci. U.S.A.">
        <title>Comparative genomics of Ceriporiopsis subvermispora and Phanerochaete chrysosporium provide insight into selective ligninolysis.</title>
        <authorList>
            <person name="Fernandez-Fueyo E."/>
            <person name="Ruiz-Duenas F.J."/>
            <person name="Ferreira P."/>
            <person name="Floudas D."/>
            <person name="Hibbett D.S."/>
            <person name="Canessa P."/>
            <person name="Larrondo L.F."/>
            <person name="James T.Y."/>
            <person name="Seelenfreund D."/>
            <person name="Lobos S."/>
            <person name="Polanco R."/>
            <person name="Tello M."/>
            <person name="Honda Y."/>
            <person name="Watanabe T."/>
            <person name="Watanabe T."/>
            <person name="Ryu J.S."/>
            <person name="Kubicek C.P."/>
            <person name="Schmoll M."/>
            <person name="Gaskell J."/>
            <person name="Hammel K.E."/>
            <person name="St John F.J."/>
            <person name="Vanden Wymelenberg A."/>
            <person name="Sabat G."/>
            <person name="Splinter BonDurant S."/>
            <person name="Syed K."/>
            <person name="Yadav J.S."/>
            <person name="Doddapaneni H."/>
            <person name="Subramanian V."/>
            <person name="Lavin J.L."/>
            <person name="Oguiza J.A."/>
            <person name="Perez G."/>
            <person name="Pisabarro A.G."/>
            <person name="Ramirez L."/>
            <person name="Santoyo F."/>
            <person name="Master E."/>
            <person name="Coutinho P.M."/>
            <person name="Henrissat B."/>
            <person name="Lombard V."/>
            <person name="Magnuson J.K."/>
            <person name="Kuees U."/>
            <person name="Hori C."/>
            <person name="Igarashi K."/>
            <person name="Samejima M."/>
            <person name="Held B.W."/>
            <person name="Barry K.W."/>
            <person name="LaButti K.M."/>
            <person name="Lapidus A."/>
            <person name="Lindquist E.A."/>
            <person name="Lucas S.M."/>
            <person name="Riley R."/>
            <person name="Salamov A.A."/>
            <person name="Hoffmeister D."/>
            <person name="Schwenk D."/>
            <person name="Hadar Y."/>
            <person name="Yarden O."/>
            <person name="de Vries R.P."/>
            <person name="Wiebenga A."/>
            <person name="Stenlid J."/>
            <person name="Eastwood D."/>
            <person name="Grigoriev I.V."/>
            <person name="Berka R.M."/>
            <person name="Blanchette R.A."/>
            <person name="Kersten P."/>
            <person name="Martinez A.T."/>
            <person name="Vicuna R."/>
            <person name="Cullen D."/>
        </authorList>
    </citation>
    <scope>NUCLEOTIDE SEQUENCE [LARGE SCALE GENOMIC DNA]</scope>
    <source>
        <strain evidence="1 2">B</strain>
    </source>
</reference>